<protein>
    <submittedName>
        <fullName evidence="1">Tryptophan synthase subunit beta</fullName>
    </submittedName>
</protein>
<dbReference type="Proteomes" id="UP000652567">
    <property type="component" value="Unassembled WGS sequence"/>
</dbReference>
<name>A0A928YS95_9GAMM</name>
<evidence type="ECO:0000313" key="2">
    <source>
        <dbReference type="Proteomes" id="UP000652567"/>
    </source>
</evidence>
<evidence type="ECO:0000313" key="1">
    <source>
        <dbReference type="EMBL" id="MBE8715784.1"/>
    </source>
</evidence>
<keyword evidence="2" id="KW-1185">Reference proteome</keyword>
<sequence>MVYVERDQQQRLLRVSYEPFEGMNEVLAIESPELHDWLKTKEEVKARLDSLNSSDLELVRVLEDVVIVLVDRGVIQYTDLPEAARTKLDQRAIARADLEGLTHEVDVKP</sequence>
<accession>A0A928YS95</accession>
<comment type="caution">
    <text evidence="1">The sequence shown here is derived from an EMBL/GenBank/DDBJ whole genome shotgun (WGS) entry which is preliminary data.</text>
</comment>
<dbReference type="EMBL" id="PRDL01000001">
    <property type="protein sequence ID" value="MBE8715784.1"/>
    <property type="molecule type" value="Genomic_DNA"/>
</dbReference>
<reference evidence="1" key="1">
    <citation type="submission" date="2018-07" db="EMBL/GenBank/DDBJ databases">
        <title>Genome assembly of strain Ka43.</title>
        <authorList>
            <person name="Kukolya J."/>
            <person name="Nagy I."/>
            <person name="Horvath B."/>
            <person name="Toth A."/>
        </authorList>
    </citation>
    <scope>NUCLEOTIDE SEQUENCE</scope>
    <source>
        <strain evidence="1">KB43</strain>
    </source>
</reference>
<organism evidence="1 2">
    <name type="scientific">Cellvibrio polysaccharolyticus</name>
    <dbReference type="NCBI Taxonomy" id="2082724"/>
    <lineage>
        <taxon>Bacteria</taxon>
        <taxon>Pseudomonadati</taxon>
        <taxon>Pseudomonadota</taxon>
        <taxon>Gammaproteobacteria</taxon>
        <taxon>Cellvibrionales</taxon>
        <taxon>Cellvibrionaceae</taxon>
        <taxon>Cellvibrio</taxon>
    </lineage>
</organism>
<dbReference type="AlphaFoldDB" id="A0A928YS95"/>
<proteinExistence type="predicted"/>
<gene>
    <name evidence="1" type="ORF">C4F51_01110</name>
</gene>